<evidence type="ECO:0000256" key="4">
    <source>
        <dbReference type="RuleBase" id="RU361187"/>
    </source>
</evidence>
<keyword evidence="5" id="KW-0732">Signal</keyword>
<feature type="chain" id="PRO_5035608257" description="F5/8 type C domain-containing protein" evidence="5">
    <location>
        <begin position="25"/>
        <end position="578"/>
    </location>
</feature>
<feature type="domain" description="F5/8 type C" evidence="6">
    <location>
        <begin position="335"/>
        <end position="486"/>
    </location>
</feature>
<protein>
    <recommendedName>
        <fullName evidence="6">F5/8 type C domain-containing protein</fullName>
    </recommendedName>
</protein>
<dbReference type="InterPro" id="IPR036116">
    <property type="entry name" value="FN3_sf"/>
</dbReference>
<comment type="caution">
    <text evidence="8">The sequence shown here is derived from an EMBL/GenBank/DDBJ whole genome shotgun (WGS) entry which is preliminary data.</text>
</comment>
<evidence type="ECO:0000256" key="3">
    <source>
        <dbReference type="ARBA" id="ARBA00023295"/>
    </source>
</evidence>
<dbReference type="InterPro" id="IPR000421">
    <property type="entry name" value="FA58C"/>
</dbReference>
<gene>
    <name evidence="8" type="ORF">JXQ802_LOCUS45663</name>
    <name evidence="7" type="ORF">PYM288_LOCUS30029</name>
</gene>
<dbReference type="Proteomes" id="UP000663854">
    <property type="component" value="Unassembled WGS sequence"/>
</dbReference>
<reference evidence="8" key="1">
    <citation type="submission" date="2021-02" db="EMBL/GenBank/DDBJ databases">
        <authorList>
            <person name="Nowell W R."/>
        </authorList>
    </citation>
    <scope>NUCLEOTIDE SEQUENCE</scope>
</reference>
<dbReference type="GO" id="GO:0005975">
    <property type="term" value="P:carbohydrate metabolic process"/>
    <property type="evidence" value="ECO:0007669"/>
    <property type="project" value="InterPro"/>
</dbReference>
<evidence type="ECO:0000256" key="1">
    <source>
        <dbReference type="ARBA" id="ARBA00009865"/>
    </source>
</evidence>
<evidence type="ECO:0000259" key="6">
    <source>
        <dbReference type="PROSITE" id="PS50022"/>
    </source>
</evidence>
<dbReference type="InterPro" id="IPR051795">
    <property type="entry name" value="Glycosyl_Hydrlase_43"/>
</dbReference>
<dbReference type="EMBL" id="CAJNOL010003845">
    <property type="protein sequence ID" value="CAF1575758.1"/>
    <property type="molecule type" value="Genomic_DNA"/>
</dbReference>
<dbReference type="EMBL" id="CAJNOH010002621">
    <property type="protein sequence ID" value="CAF1303365.1"/>
    <property type="molecule type" value="Genomic_DNA"/>
</dbReference>
<dbReference type="Gene3D" id="2.115.10.20">
    <property type="entry name" value="Glycosyl hydrolase domain, family 43"/>
    <property type="match status" value="1"/>
</dbReference>
<evidence type="ECO:0000313" key="9">
    <source>
        <dbReference type="Proteomes" id="UP000663870"/>
    </source>
</evidence>
<evidence type="ECO:0000313" key="7">
    <source>
        <dbReference type="EMBL" id="CAF1303365.1"/>
    </source>
</evidence>
<dbReference type="Pfam" id="PF00754">
    <property type="entry name" value="F5_F8_type_C"/>
    <property type="match status" value="1"/>
</dbReference>
<dbReference type="PANTHER" id="PTHR42812:SF12">
    <property type="entry name" value="BETA-XYLOSIDASE-RELATED"/>
    <property type="match status" value="1"/>
</dbReference>
<evidence type="ECO:0000256" key="2">
    <source>
        <dbReference type="ARBA" id="ARBA00022801"/>
    </source>
</evidence>
<evidence type="ECO:0000256" key="5">
    <source>
        <dbReference type="SAM" id="SignalP"/>
    </source>
</evidence>
<dbReference type="SUPFAM" id="SSF49265">
    <property type="entry name" value="Fibronectin type III"/>
    <property type="match status" value="1"/>
</dbReference>
<evidence type="ECO:0000313" key="8">
    <source>
        <dbReference type="EMBL" id="CAF1575758.1"/>
    </source>
</evidence>
<dbReference type="CDD" id="cd08982">
    <property type="entry name" value="GH43-like"/>
    <property type="match status" value="1"/>
</dbReference>
<keyword evidence="9" id="KW-1185">Reference proteome</keyword>
<accession>A0A815YZ61</accession>
<feature type="signal peptide" evidence="5">
    <location>
        <begin position="1"/>
        <end position="24"/>
    </location>
</feature>
<dbReference type="GO" id="GO:0004553">
    <property type="term" value="F:hydrolase activity, hydrolyzing O-glycosyl compounds"/>
    <property type="evidence" value="ECO:0007669"/>
    <property type="project" value="InterPro"/>
</dbReference>
<comment type="similarity">
    <text evidence="1 4">Belongs to the glycosyl hydrolase 43 family.</text>
</comment>
<dbReference type="AlphaFoldDB" id="A0A815YZ61"/>
<name>A0A815YZ61_9BILA</name>
<keyword evidence="2 4" id="KW-0378">Hydrolase</keyword>
<dbReference type="Pfam" id="PF04616">
    <property type="entry name" value="Glyco_hydro_43"/>
    <property type="match status" value="1"/>
</dbReference>
<dbReference type="SUPFAM" id="SSF75005">
    <property type="entry name" value="Arabinanase/levansucrase/invertase"/>
    <property type="match status" value="1"/>
</dbReference>
<dbReference type="PROSITE" id="PS50022">
    <property type="entry name" value="FA58C_3"/>
    <property type="match status" value="1"/>
</dbReference>
<dbReference type="InterPro" id="IPR008979">
    <property type="entry name" value="Galactose-bd-like_sf"/>
</dbReference>
<keyword evidence="3 4" id="KW-0326">Glycosidase</keyword>
<organism evidence="8 9">
    <name type="scientific">Rotaria sordida</name>
    <dbReference type="NCBI Taxonomy" id="392033"/>
    <lineage>
        <taxon>Eukaryota</taxon>
        <taxon>Metazoa</taxon>
        <taxon>Spiralia</taxon>
        <taxon>Gnathifera</taxon>
        <taxon>Rotifera</taxon>
        <taxon>Eurotatoria</taxon>
        <taxon>Bdelloidea</taxon>
        <taxon>Philodinida</taxon>
        <taxon>Philodinidae</taxon>
        <taxon>Rotaria</taxon>
    </lineage>
</organism>
<dbReference type="PANTHER" id="PTHR42812">
    <property type="entry name" value="BETA-XYLOSIDASE"/>
    <property type="match status" value="1"/>
</dbReference>
<dbReference type="Proteomes" id="UP000663870">
    <property type="component" value="Unassembled WGS sequence"/>
</dbReference>
<sequence length="578" mass="67241">MNRTVKILLIVIILNFYCLLNINGQSTQISTYCNPINIDYTYSIYNANENISYRSGADPAVVKFRNEYYMFVTRSMGYWHSIDLLHWSFINPEKWYFQGSNAPAAHNYNDSVLYVTGDPSGSMSILYTDNPKKGDWKAIPLIIHDLQDPALFIDDDGKAYMFWGSSNTYPIRAKTLDKEDMFRPSKNTYELFNLDENNHGWERFGENHGDKVLKGYIEGPWLTKYNNTYYMQYAAPGTEFNVYGDGVYISDSPLGPYRYAPNNPISYKPGGFMNGAGHGSTVIGPKNKYWHFASMAVSINVNWERRICMFPIYFDKDGLMYTNTSFGDYPHYAPAIAGKMGEFTGWMLISYKKSVKASSYYDKYKPENIVDENVKTFWIAEKNDDKQWIEIDLLNIGTVYAIQINYHDYQSNIYGKVQGLYHSYFIEGSIDEKNWSILVDRKNDYKDVPNDYVELDFPQIVRYIRYKNIHVPTPKLSISDLRIFGRGHGQIPAKIKNLVVNRYTDRRDTMITWDQQENCQGYNILWGIAPDKLYNSWMVYDKNFLELKSLTVDQSYYFSVEAFNENGISERTMIVKSE</sequence>
<dbReference type="InterPro" id="IPR013783">
    <property type="entry name" value="Ig-like_fold"/>
</dbReference>
<dbReference type="InterPro" id="IPR023296">
    <property type="entry name" value="Glyco_hydro_beta-prop_sf"/>
</dbReference>
<dbReference type="SUPFAM" id="SSF49785">
    <property type="entry name" value="Galactose-binding domain-like"/>
    <property type="match status" value="1"/>
</dbReference>
<dbReference type="Gene3D" id="2.60.120.260">
    <property type="entry name" value="Galactose-binding domain-like"/>
    <property type="match status" value="1"/>
</dbReference>
<proteinExistence type="inferred from homology"/>
<dbReference type="Gene3D" id="2.60.40.10">
    <property type="entry name" value="Immunoglobulins"/>
    <property type="match status" value="1"/>
</dbReference>
<dbReference type="InterPro" id="IPR006710">
    <property type="entry name" value="Glyco_hydro_43"/>
</dbReference>